<dbReference type="GO" id="GO:0002682">
    <property type="term" value="P:regulation of immune system process"/>
    <property type="evidence" value="ECO:0007669"/>
    <property type="project" value="UniProtKB-ARBA"/>
</dbReference>
<keyword evidence="10" id="KW-1185">Reference proteome</keyword>
<dbReference type="GO" id="GO:0015031">
    <property type="term" value="P:protein transport"/>
    <property type="evidence" value="ECO:0007669"/>
    <property type="project" value="UniProtKB-KW"/>
</dbReference>
<dbReference type="PROSITE" id="PS51421">
    <property type="entry name" value="RAS"/>
    <property type="match status" value="1"/>
</dbReference>
<accession>A0AAW2Z6I3</accession>
<dbReference type="GO" id="GO:0005525">
    <property type="term" value="F:GTP binding"/>
    <property type="evidence" value="ECO:0007669"/>
    <property type="project" value="UniProtKB-KW"/>
</dbReference>
<comment type="similarity">
    <text evidence="1">Belongs to the small GTPase superfamily. Rab family.</text>
</comment>
<keyword evidence="5" id="KW-0342">GTP-binding</keyword>
<dbReference type="EMBL" id="JAOPGA020001087">
    <property type="protein sequence ID" value="KAL0484939.1"/>
    <property type="molecule type" value="Genomic_DNA"/>
</dbReference>
<evidence type="ECO:0000256" key="3">
    <source>
        <dbReference type="ARBA" id="ARBA00022741"/>
    </source>
</evidence>
<dbReference type="PANTHER" id="PTHR47981:SF20">
    <property type="entry name" value="RAS-RELATED PROTEIN RAB-7A"/>
    <property type="match status" value="1"/>
</dbReference>
<dbReference type="GO" id="GO:0005770">
    <property type="term" value="C:late endosome"/>
    <property type="evidence" value="ECO:0007669"/>
    <property type="project" value="TreeGrafter"/>
</dbReference>
<evidence type="ECO:0000256" key="1">
    <source>
        <dbReference type="ARBA" id="ARBA00006270"/>
    </source>
</evidence>
<organism evidence="9 10">
    <name type="scientific">Acrasis kona</name>
    <dbReference type="NCBI Taxonomy" id="1008807"/>
    <lineage>
        <taxon>Eukaryota</taxon>
        <taxon>Discoba</taxon>
        <taxon>Heterolobosea</taxon>
        <taxon>Tetramitia</taxon>
        <taxon>Eutetramitia</taxon>
        <taxon>Acrasidae</taxon>
        <taxon>Acrasis</taxon>
    </lineage>
</organism>
<dbReference type="SMART" id="SM00175">
    <property type="entry name" value="RAB"/>
    <property type="match status" value="1"/>
</dbReference>
<dbReference type="Pfam" id="PF00071">
    <property type="entry name" value="Ras"/>
    <property type="match status" value="1"/>
</dbReference>
<dbReference type="NCBIfam" id="TIGR00231">
    <property type="entry name" value="small_GTP"/>
    <property type="match status" value="1"/>
</dbReference>
<dbReference type="Proteomes" id="UP001431209">
    <property type="component" value="Unassembled WGS sequence"/>
</dbReference>
<proteinExistence type="inferred from homology"/>
<dbReference type="SUPFAM" id="SSF52540">
    <property type="entry name" value="P-loop containing nucleoside triphosphate hydrolases"/>
    <property type="match status" value="1"/>
</dbReference>
<dbReference type="PROSITE" id="PS51420">
    <property type="entry name" value="RHO"/>
    <property type="match status" value="1"/>
</dbReference>
<keyword evidence="6" id="KW-0449">Lipoprotein</keyword>
<dbReference type="SMART" id="SM00176">
    <property type="entry name" value="RAN"/>
    <property type="match status" value="1"/>
</dbReference>
<dbReference type="PROSITE" id="PS51419">
    <property type="entry name" value="RAB"/>
    <property type="match status" value="1"/>
</dbReference>
<dbReference type="InterPro" id="IPR005225">
    <property type="entry name" value="Small_GTP-bd"/>
</dbReference>
<protein>
    <recommendedName>
        <fullName evidence="8">Ras-related protein Rab-7b</fullName>
    </recommendedName>
</protein>
<evidence type="ECO:0000256" key="2">
    <source>
        <dbReference type="ARBA" id="ARBA00022448"/>
    </source>
</evidence>
<comment type="caution">
    <text evidence="9">The sequence shown here is derived from an EMBL/GenBank/DDBJ whole genome shotgun (WGS) entry which is preliminary data.</text>
</comment>
<dbReference type="SMART" id="SM00174">
    <property type="entry name" value="RHO"/>
    <property type="match status" value="1"/>
</dbReference>
<dbReference type="InterPro" id="IPR001806">
    <property type="entry name" value="Small_GTPase"/>
</dbReference>
<sequence>MSKKIIIKVIILGDSNVGKTCLLNQYVMQHFSQQHKTTIGADFKVKVIPVDDYSVTLQIWDTAGQERFQSLGKTFYRGADACVLVCDLTNKKTLESTHKWRSDFLTQVTTEEDNDFIFALCGNKLDMADSTGPREVDRNSVGLWLRDNKMGNIPYYETSAKSGVNVPEVFQYIAAEAVKREKSKKNEEGSKYIEEVPQFMPPPADNSGCAC</sequence>
<evidence type="ECO:0000256" key="5">
    <source>
        <dbReference type="ARBA" id="ARBA00023134"/>
    </source>
</evidence>
<evidence type="ECO:0000256" key="4">
    <source>
        <dbReference type="ARBA" id="ARBA00022927"/>
    </source>
</evidence>
<evidence type="ECO:0000256" key="6">
    <source>
        <dbReference type="ARBA" id="ARBA00023288"/>
    </source>
</evidence>
<evidence type="ECO:0000256" key="8">
    <source>
        <dbReference type="ARBA" id="ARBA00067801"/>
    </source>
</evidence>
<keyword evidence="4" id="KW-0653">Protein transport</keyword>
<dbReference type="SMART" id="SM00173">
    <property type="entry name" value="RAS"/>
    <property type="match status" value="1"/>
</dbReference>
<dbReference type="FunFam" id="3.40.50.300:FF:000751">
    <property type="entry name" value="Rab family GTPase, putative"/>
    <property type="match status" value="1"/>
</dbReference>
<name>A0AAW2Z6I3_9EUKA</name>
<evidence type="ECO:0000313" key="9">
    <source>
        <dbReference type="EMBL" id="KAL0484939.1"/>
    </source>
</evidence>
<dbReference type="Gene3D" id="3.40.50.300">
    <property type="entry name" value="P-loop containing nucleotide triphosphate hydrolases"/>
    <property type="match status" value="1"/>
</dbReference>
<dbReference type="GO" id="GO:0045335">
    <property type="term" value="C:phagocytic vesicle"/>
    <property type="evidence" value="ECO:0007669"/>
    <property type="project" value="TreeGrafter"/>
</dbReference>
<dbReference type="GO" id="GO:0090385">
    <property type="term" value="P:phagosome-lysosome fusion"/>
    <property type="evidence" value="ECO:0007669"/>
    <property type="project" value="TreeGrafter"/>
</dbReference>
<dbReference type="PANTHER" id="PTHR47981">
    <property type="entry name" value="RAB FAMILY"/>
    <property type="match status" value="1"/>
</dbReference>
<gene>
    <name evidence="9" type="ORF">AKO1_003832</name>
</gene>
<keyword evidence="7" id="KW-0636">Prenylation</keyword>
<dbReference type="InterPro" id="IPR027417">
    <property type="entry name" value="P-loop_NTPase"/>
</dbReference>
<dbReference type="GO" id="GO:0003924">
    <property type="term" value="F:GTPase activity"/>
    <property type="evidence" value="ECO:0007669"/>
    <property type="project" value="InterPro"/>
</dbReference>
<evidence type="ECO:0000256" key="7">
    <source>
        <dbReference type="ARBA" id="ARBA00023289"/>
    </source>
</evidence>
<dbReference type="AlphaFoldDB" id="A0AAW2Z6I3"/>
<keyword evidence="2" id="KW-0813">Transport</keyword>
<dbReference type="GO" id="GO:0005764">
    <property type="term" value="C:lysosome"/>
    <property type="evidence" value="ECO:0007669"/>
    <property type="project" value="UniProtKB-ARBA"/>
</dbReference>
<dbReference type="PRINTS" id="PR00449">
    <property type="entry name" value="RASTRNSFRMNG"/>
</dbReference>
<reference evidence="9 10" key="1">
    <citation type="submission" date="2024-03" db="EMBL/GenBank/DDBJ databases">
        <title>The Acrasis kona genome and developmental transcriptomes reveal deep origins of eukaryotic multicellular pathways.</title>
        <authorList>
            <person name="Sheikh S."/>
            <person name="Fu C.-J."/>
            <person name="Brown M.W."/>
            <person name="Baldauf S.L."/>
        </authorList>
    </citation>
    <scope>NUCLEOTIDE SEQUENCE [LARGE SCALE GENOMIC DNA]</scope>
    <source>
        <strain evidence="9 10">ATCC MYA-3509</strain>
    </source>
</reference>
<keyword evidence="3" id="KW-0547">Nucleotide-binding</keyword>
<evidence type="ECO:0000313" key="10">
    <source>
        <dbReference type="Proteomes" id="UP001431209"/>
    </source>
</evidence>